<dbReference type="OrthoDB" id="495821at2759"/>
<feature type="compositionally biased region" description="Low complexity" evidence="4">
    <location>
        <begin position="185"/>
        <end position="205"/>
    </location>
</feature>
<name>C1MH97_MICPC</name>
<dbReference type="GeneID" id="9681248"/>
<accession>C1MH97</accession>
<feature type="region of interest" description="Disordered" evidence="4">
    <location>
        <begin position="165"/>
        <end position="212"/>
    </location>
</feature>
<dbReference type="InterPro" id="IPR050582">
    <property type="entry name" value="HAD-like_SerB"/>
</dbReference>
<dbReference type="InterPro" id="IPR036412">
    <property type="entry name" value="HAD-like_sf"/>
</dbReference>
<dbReference type="eggNOG" id="ENOG502S9EN">
    <property type="taxonomic scope" value="Eukaryota"/>
</dbReference>
<dbReference type="NCBIfam" id="TIGR01488">
    <property type="entry name" value="HAD-SF-IB"/>
    <property type="match status" value="1"/>
</dbReference>
<organism evidence="6">
    <name type="scientific">Micromonas pusilla (strain CCMP1545)</name>
    <name type="common">Picoplanktonic green alga</name>
    <dbReference type="NCBI Taxonomy" id="564608"/>
    <lineage>
        <taxon>Eukaryota</taxon>
        <taxon>Viridiplantae</taxon>
        <taxon>Chlorophyta</taxon>
        <taxon>Mamiellophyceae</taxon>
        <taxon>Mamiellales</taxon>
        <taxon>Mamiellaceae</taxon>
        <taxon>Micromonas</taxon>
    </lineage>
</organism>
<dbReference type="Gene3D" id="1.20.1440.100">
    <property type="entry name" value="SG protein - dephosphorylation function"/>
    <property type="match status" value="1"/>
</dbReference>
<evidence type="ECO:0000313" key="6">
    <source>
        <dbReference type="Proteomes" id="UP000001876"/>
    </source>
</evidence>
<evidence type="ECO:0000256" key="2">
    <source>
        <dbReference type="ARBA" id="ARBA00022801"/>
    </source>
</evidence>
<keyword evidence="6" id="KW-1185">Reference proteome</keyword>
<dbReference type="Gene3D" id="3.40.50.1000">
    <property type="entry name" value="HAD superfamily/HAD-like"/>
    <property type="match status" value="1"/>
</dbReference>
<dbReference type="NCBIfam" id="TIGR01490">
    <property type="entry name" value="HAD-SF-IB-hyp1"/>
    <property type="match status" value="1"/>
</dbReference>
<gene>
    <name evidence="5" type="ORF">MICPUCDRAFT_50100</name>
</gene>
<dbReference type="RefSeq" id="XP_003054918.1">
    <property type="nucleotide sequence ID" value="XM_003054872.1"/>
</dbReference>
<feature type="compositionally biased region" description="Pro residues" evidence="4">
    <location>
        <begin position="175"/>
        <end position="184"/>
    </location>
</feature>
<dbReference type="PANTHER" id="PTHR43344:SF13">
    <property type="entry name" value="PHOSPHATASE RV3661-RELATED"/>
    <property type="match status" value="1"/>
</dbReference>
<dbReference type="OMA" id="CMMYGVD"/>
<protein>
    <submittedName>
        <fullName evidence="5">Predicted protein</fullName>
    </submittedName>
</protein>
<dbReference type="GO" id="GO:0046872">
    <property type="term" value="F:metal ion binding"/>
    <property type="evidence" value="ECO:0007669"/>
    <property type="project" value="UniProtKB-KW"/>
</dbReference>
<keyword evidence="1" id="KW-0479">Metal-binding</keyword>
<evidence type="ECO:0000313" key="5">
    <source>
        <dbReference type="EMBL" id="EEH60170.1"/>
    </source>
</evidence>
<dbReference type="Pfam" id="PF12710">
    <property type="entry name" value="HAD"/>
    <property type="match status" value="1"/>
</dbReference>
<evidence type="ECO:0000256" key="4">
    <source>
        <dbReference type="SAM" id="MobiDB-lite"/>
    </source>
</evidence>
<dbReference type="EMBL" id="GG663735">
    <property type="protein sequence ID" value="EEH60170.1"/>
    <property type="molecule type" value="Genomic_DNA"/>
</dbReference>
<keyword evidence="2" id="KW-0378">Hydrolase</keyword>
<keyword evidence="3" id="KW-0460">Magnesium</keyword>
<dbReference type="KEGG" id="mpp:MICPUCDRAFT_50100"/>
<dbReference type="PANTHER" id="PTHR43344">
    <property type="entry name" value="PHOSPHOSERINE PHOSPHATASE"/>
    <property type="match status" value="1"/>
</dbReference>
<evidence type="ECO:0000256" key="3">
    <source>
        <dbReference type="ARBA" id="ARBA00022842"/>
    </source>
</evidence>
<dbReference type="InterPro" id="IPR006385">
    <property type="entry name" value="HAD_hydro_SerB1"/>
</dbReference>
<dbReference type="Proteomes" id="UP000001876">
    <property type="component" value="Unassembled WGS sequence"/>
</dbReference>
<evidence type="ECO:0000256" key="1">
    <source>
        <dbReference type="ARBA" id="ARBA00022723"/>
    </source>
</evidence>
<dbReference type="GO" id="GO:0016787">
    <property type="term" value="F:hydrolase activity"/>
    <property type="evidence" value="ECO:0007669"/>
    <property type="project" value="UniProtKB-KW"/>
</dbReference>
<dbReference type="AlphaFoldDB" id="C1MH97"/>
<sequence>MSTTSVARAGAAVRAGRGRVSSASSRYSRATATADCRFSSSRVVARRAVPTPSLRLAARSARARVSTLENPMTLSMDAEDARFEREEPEPFAPPVAYPDVVYAFANDGTFLGETTKSATAVAAVVVEDAAPAVVDEVAPALELDVVGAPAETPADAVAAIQTSTESVPDAAATPTPTPTAPTPTPMSSSASASQSQSQSHAAVSAHTGDAEGQGMSAYSTDEVLCMMYGVDQARSIHWSPYDPVRVVNADKEEAKYRVAFFDLDGTVASATVVDQLVAAKTRAMPGWLAMIWKPLFALRCLLYRAFGNGDDASFHAAFANEFKGVDASDANLEAMATDAYELCNATVFPEAANTMKMLKYDGYKVVLVTESPEFLVKPLAKALGASRVIGGVLEKETRADGAVVFTGKLTGPPVVGEEKARAALRFAEEVGVNMKKSIAYGDGLGDAALMRACGKAYAVSPSVELRREAEANGWNVLSWREDAVMTEAGKGENVAAARAALDYSGFGGAPMPGVDGVVSYATSGAATTAAAGGASKAWTMVDPDQFDEEVNAGRRLA</sequence>
<reference evidence="5 6" key="1">
    <citation type="journal article" date="2009" name="Science">
        <title>Green evolution and dynamic adaptations revealed by genomes of the marine picoeukaryotes Micromonas.</title>
        <authorList>
            <person name="Worden A.Z."/>
            <person name="Lee J.H."/>
            <person name="Mock T."/>
            <person name="Rouze P."/>
            <person name="Simmons M.P."/>
            <person name="Aerts A.L."/>
            <person name="Allen A.E."/>
            <person name="Cuvelier M.L."/>
            <person name="Derelle E."/>
            <person name="Everett M.V."/>
            <person name="Foulon E."/>
            <person name="Grimwood J."/>
            <person name="Gundlach H."/>
            <person name="Henrissat B."/>
            <person name="Napoli C."/>
            <person name="McDonald S.M."/>
            <person name="Parker M.S."/>
            <person name="Rombauts S."/>
            <person name="Salamov A."/>
            <person name="Von Dassow P."/>
            <person name="Badger J.H."/>
            <person name="Coutinho P.M."/>
            <person name="Demir E."/>
            <person name="Dubchak I."/>
            <person name="Gentemann C."/>
            <person name="Eikrem W."/>
            <person name="Gready J.E."/>
            <person name="John U."/>
            <person name="Lanier W."/>
            <person name="Lindquist E.A."/>
            <person name="Lucas S."/>
            <person name="Mayer K.F."/>
            <person name="Moreau H."/>
            <person name="Not F."/>
            <person name="Otillar R."/>
            <person name="Panaud O."/>
            <person name="Pangilinan J."/>
            <person name="Paulsen I."/>
            <person name="Piegu B."/>
            <person name="Poliakov A."/>
            <person name="Robbens S."/>
            <person name="Schmutz J."/>
            <person name="Toulza E."/>
            <person name="Wyss T."/>
            <person name="Zelensky A."/>
            <person name="Zhou K."/>
            <person name="Armbrust E.V."/>
            <person name="Bhattacharya D."/>
            <person name="Goodenough U.W."/>
            <person name="Van de Peer Y."/>
            <person name="Grigoriev I.V."/>
        </authorList>
    </citation>
    <scope>NUCLEOTIDE SEQUENCE [LARGE SCALE GENOMIC DNA]</scope>
    <source>
        <strain evidence="5 6">CCMP1545</strain>
    </source>
</reference>
<dbReference type="SUPFAM" id="SSF56784">
    <property type="entry name" value="HAD-like"/>
    <property type="match status" value="1"/>
</dbReference>
<dbReference type="InterPro" id="IPR023214">
    <property type="entry name" value="HAD_sf"/>
</dbReference>
<proteinExistence type="predicted"/>